<dbReference type="RefSeq" id="WP_076157719.1">
    <property type="nucleotide sequence ID" value="NZ_JBEZVB010000023.1"/>
</dbReference>
<feature type="domain" description="Pyridoxamine 5'-phosphate oxidase N-terminal" evidence="1">
    <location>
        <begin position="13"/>
        <end position="134"/>
    </location>
</feature>
<evidence type="ECO:0000259" key="1">
    <source>
        <dbReference type="Pfam" id="PF01243"/>
    </source>
</evidence>
<dbReference type="Pfam" id="PF01243">
    <property type="entry name" value="PNPOx_N"/>
    <property type="match status" value="1"/>
</dbReference>
<keyword evidence="3" id="KW-1185">Reference proteome</keyword>
<organism evidence="2 3">
    <name type="scientific">Amycolatopsis coloradensis</name>
    <dbReference type="NCBI Taxonomy" id="76021"/>
    <lineage>
        <taxon>Bacteria</taxon>
        <taxon>Bacillati</taxon>
        <taxon>Actinomycetota</taxon>
        <taxon>Actinomycetes</taxon>
        <taxon>Pseudonocardiales</taxon>
        <taxon>Pseudonocardiaceae</taxon>
        <taxon>Amycolatopsis</taxon>
    </lineage>
</organism>
<evidence type="ECO:0000313" key="3">
    <source>
        <dbReference type="Proteomes" id="UP000187486"/>
    </source>
</evidence>
<dbReference type="InterPro" id="IPR011576">
    <property type="entry name" value="Pyridox_Oxase_N"/>
</dbReference>
<dbReference type="SUPFAM" id="SSF50475">
    <property type="entry name" value="FMN-binding split barrel"/>
    <property type="match status" value="1"/>
</dbReference>
<dbReference type="Gene3D" id="2.30.110.10">
    <property type="entry name" value="Electron Transport, Fmn-binding Protein, Chain A"/>
    <property type="match status" value="1"/>
</dbReference>
<name>A0A1R0KYT3_9PSEU</name>
<evidence type="ECO:0000313" key="2">
    <source>
        <dbReference type="EMBL" id="OLZ54582.1"/>
    </source>
</evidence>
<comment type="caution">
    <text evidence="2">The sequence shown here is derived from an EMBL/GenBank/DDBJ whole genome shotgun (WGS) entry which is preliminary data.</text>
</comment>
<dbReference type="EMBL" id="MQUQ01000004">
    <property type="protein sequence ID" value="OLZ54582.1"/>
    <property type="molecule type" value="Genomic_DNA"/>
</dbReference>
<dbReference type="InterPro" id="IPR012349">
    <property type="entry name" value="Split_barrel_FMN-bd"/>
</dbReference>
<reference evidence="2 3" key="1">
    <citation type="submission" date="2016-01" db="EMBL/GenBank/DDBJ databases">
        <title>Amycolatopsis coloradensis genome sequencing and assembly.</title>
        <authorList>
            <person name="Mayilraj S."/>
        </authorList>
    </citation>
    <scope>NUCLEOTIDE SEQUENCE [LARGE SCALE GENOMIC DNA]</scope>
    <source>
        <strain evidence="2 3">DSM 44225</strain>
    </source>
</reference>
<dbReference type="STRING" id="76021.BS329_08655"/>
<sequence>MTGTIEEATSRAARILGENDYLALSTVDERGPWAAVVAYSTSPPCFLYFMSRRDSRHARAIERDPRVAGVAYDSAVTPDDADSVQFSGTCEEVSEEDPVRRFLEQTAHLTDKSPEEELTEFRGDDDLRLYRVTVVDTYVLDQEKWIEQGLDARKEALTARAFAMVADHYAIRTR</sequence>
<dbReference type="Proteomes" id="UP000187486">
    <property type="component" value="Unassembled WGS sequence"/>
</dbReference>
<dbReference type="OrthoDB" id="9788889at2"/>
<gene>
    <name evidence="2" type="ORF">BS329_08655</name>
</gene>
<protein>
    <recommendedName>
        <fullName evidence="1">Pyridoxamine 5'-phosphate oxidase N-terminal domain-containing protein</fullName>
    </recommendedName>
</protein>
<proteinExistence type="predicted"/>
<accession>A0A1R0KYT3</accession>
<dbReference type="AlphaFoldDB" id="A0A1R0KYT3"/>